<dbReference type="SUPFAM" id="SSF47413">
    <property type="entry name" value="lambda repressor-like DNA-binding domains"/>
    <property type="match status" value="1"/>
</dbReference>
<reference evidence="3" key="1">
    <citation type="journal article" date="2018" name="Int. J. Syst. Evol. Microbiol.">
        <title>Carboxylicivirga sediminis sp. nov., isolated from coastal sediment.</title>
        <authorList>
            <person name="Wang F.Q."/>
            <person name="Ren L.H."/>
            <person name="Zou R.J."/>
            <person name="Sun Y.Z."/>
            <person name="Liu X.J."/>
            <person name="Jiang F."/>
            <person name="Liu L.J."/>
        </authorList>
    </citation>
    <scope>NUCLEOTIDE SEQUENCE</scope>
    <source>
        <strain evidence="3">JR1</strain>
    </source>
</reference>
<protein>
    <submittedName>
        <fullName evidence="3">Helix-turn-helix transcriptional regulator</fullName>
    </submittedName>
</protein>
<sequence>MNTFGDRLKHLIKVSELKTNKVFCQKVGMTEQGLSRIITGKNNPSFDVIQACMNLFSDTEIIWLLSGKDFNNRLALENKQLKEQVAVLERQQQDVKQNLDRLVKDSGSGINPQRILHVLERNFSTQKHLKFA</sequence>
<evidence type="ECO:0000256" key="1">
    <source>
        <dbReference type="SAM" id="Coils"/>
    </source>
</evidence>
<gene>
    <name evidence="3" type="ORF">KDU71_02400</name>
</gene>
<dbReference type="Proteomes" id="UP000679220">
    <property type="component" value="Unassembled WGS sequence"/>
</dbReference>
<dbReference type="RefSeq" id="WP_212188299.1">
    <property type="nucleotide sequence ID" value="NZ_JAGTAR010000002.1"/>
</dbReference>
<dbReference type="InterPro" id="IPR010982">
    <property type="entry name" value="Lambda_DNA-bd_dom_sf"/>
</dbReference>
<dbReference type="PROSITE" id="PS50943">
    <property type="entry name" value="HTH_CROC1"/>
    <property type="match status" value="1"/>
</dbReference>
<organism evidence="3 4">
    <name type="scientific">Carboxylicivirga sediminis</name>
    <dbReference type="NCBI Taxonomy" id="2006564"/>
    <lineage>
        <taxon>Bacteria</taxon>
        <taxon>Pseudomonadati</taxon>
        <taxon>Bacteroidota</taxon>
        <taxon>Bacteroidia</taxon>
        <taxon>Marinilabiliales</taxon>
        <taxon>Marinilabiliaceae</taxon>
        <taxon>Carboxylicivirga</taxon>
    </lineage>
</organism>
<proteinExistence type="predicted"/>
<comment type="caution">
    <text evidence="3">The sequence shown here is derived from an EMBL/GenBank/DDBJ whole genome shotgun (WGS) entry which is preliminary data.</text>
</comment>
<evidence type="ECO:0000313" key="4">
    <source>
        <dbReference type="Proteomes" id="UP000679220"/>
    </source>
</evidence>
<name>A0A941F2Y2_9BACT</name>
<dbReference type="Pfam" id="PF01381">
    <property type="entry name" value="HTH_3"/>
    <property type="match status" value="1"/>
</dbReference>
<dbReference type="AlphaFoldDB" id="A0A941F2Y2"/>
<dbReference type="EMBL" id="JAGTAR010000002">
    <property type="protein sequence ID" value="MBR8534395.1"/>
    <property type="molecule type" value="Genomic_DNA"/>
</dbReference>
<evidence type="ECO:0000313" key="3">
    <source>
        <dbReference type="EMBL" id="MBR8534395.1"/>
    </source>
</evidence>
<feature type="domain" description="HTH cro/C1-type" evidence="2">
    <location>
        <begin position="26"/>
        <end position="62"/>
    </location>
</feature>
<keyword evidence="4" id="KW-1185">Reference proteome</keyword>
<reference evidence="3" key="2">
    <citation type="submission" date="2021-04" db="EMBL/GenBank/DDBJ databases">
        <authorList>
            <person name="Zhang T."/>
            <person name="Zhang Y."/>
            <person name="Lu D."/>
            <person name="Zuo D."/>
            <person name="Du Z."/>
        </authorList>
    </citation>
    <scope>NUCLEOTIDE SEQUENCE</scope>
    <source>
        <strain evidence="3">JR1</strain>
    </source>
</reference>
<dbReference type="CDD" id="cd00093">
    <property type="entry name" value="HTH_XRE"/>
    <property type="match status" value="1"/>
</dbReference>
<dbReference type="Gene3D" id="1.10.260.40">
    <property type="entry name" value="lambda repressor-like DNA-binding domains"/>
    <property type="match status" value="1"/>
</dbReference>
<feature type="coiled-coil region" evidence="1">
    <location>
        <begin position="71"/>
        <end position="105"/>
    </location>
</feature>
<dbReference type="InterPro" id="IPR001387">
    <property type="entry name" value="Cro/C1-type_HTH"/>
</dbReference>
<dbReference type="GO" id="GO:0003677">
    <property type="term" value="F:DNA binding"/>
    <property type="evidence" value="ECO:0007669"/>
    <property type="project" value="InterPro"/>
</dbReference>
<keyword evidence="1" id="KW-0175">Coiled coil</keyword>
<accession>A0A941F2Y2</accession>
<evidence type="ECO:0000259" key="2">
    <source>
        <dbReference type="PROSITE" id="PS50943"/>
    </source>
</evidence>